<dbReference type="EMBL" id="GQ376531">
    <property type="protein sequence ID" value="ACT75305.1"/>
    <property type="molecule type" value="Genomic_DNA"/>
</dbReference>
<sequence>MVVQLQEYRRKGRGFSREARRLICIANQGRGGGKTFKKDHSETRQNKVATLLFLLPPTPIDAPLAMRSRSFRFIFVSFIYRRIWIASQVCGRRGERAEKTKKV</sequence>
<geneLocation type="mitochondrion" evidence="1"/>
<dbReference type="AlphaFoldDB" id="D3J0J1"/>
<proteinExistence type="predicted"/>
<dbReference type="RefSeq" id="YP_003412097.1">
    <property type="nucleotide sequence ID" value="NC_013765.1"/>
</dbReference>
<protein>
    <submittedName>
        <fullName evidence="1">Uncharacterized protein ORF103_1</fullName>
    </submittedName>
</protein>
<evidence type="ECO:0000313" key="1">
    <source>
        <dbReference type="EMBL" id="ACT75305.1"/>
    </source>
</evidence>
<accession>D3J0J1</accession>
<gene>
    <name evidence="1" type="primary">ORF103_1</name>
    <name evidence="1" type="ORF">PhlaMp21</name>
</gene>
<reference evidence="1" key="2">
    <citation type="journal article" date="2010" name="Curr. Genet.">
        <title>The complete mitochondrial genome sequence of the hornwort Phaeoceros laevis: retention of many ancient pseudogenes and conservative evolution of mitochondrial genomes in hornworts.</title>
        <authorList>
            <person name="Xue J.Y."/>
            <person name="Liu Y."/>
            <person name="Li L."/>
            <person name="Wang B."/>
            <person name="Qiu Y.L."/>
        </authorList>
    </citation>
    <scope>NUCLEOTIDE SEQUENCE</scope>
</reference>
<reference evidence="1" key="1">
    <citation type="submission" date="2009-07" db="EMBL/GenBank/DDBJ databases">
        <authorList>
            <person name="Xue J.-Y."/>
            <person name="Li L."/>
            <person name="Wang B."/>
            <person name="Liu Y."/>
            <person name="Qiu Y.-L."/>
        </authorList>
    </citation>
    <scope>NUCLEOTIDE SEQUENCE</scope>
</reference>
<organism evidence="1">
    <name type="scientific">Phaeoceros laevis</name>
    <dbReference type="NCBI Taxonomy" id="37308"/>
    <lineage>
        <taxon>Eukaryota</taxon>
        <taxon>Viridiplantae</taxon>
        <taxon>Streptophyta</taxon>
        <taxon>Embryophyta</taxon>
        <taxon>Anthocerotophyta</taxon>
        <taxon>Anthocerotopsida</taxon>
        <taxon>Notothylidae</taxon>
        <taxon>Notothyladales</taxon>
        <taxon>Notothyladaceae</taxon>
        <taxon>Phaeoceros</taxon>
    </lineage>
</organism>
<dbReference type="GeneID" id="8746952"/>
<keyword evidence="1" id="KW-0496">Mitochondrion</keyword>
<name>D3J0J1_9EMBR</name>